<accession>A0A2A9DTR0</accession>
<evidence type="ECO:0000256" key="3">
    <source>
        <dbReference type="ARBA" id="ARBA00023163"/>
    </source>
</evidence>
<keyword evidence="6" id="KW-1185">Reference proteome</keyword>
<dbReference type="SMART" id="SM00347">
    <property type="entry name" value="HTH_MARR"/>
    <property type="match status" value="1"/>
</dbReference>
<name>A0A2A9DTR0_9MICO</name>
<dbReference type="PROSITE" id="PS50995">
    <property type="entry name" value="HTH_MARR_2"/>
    <property type="match status" value="1"/>
</dbReference>
<dbReference type="InterPro" id="IPR036388">
    <property type="entry name" value="WH-like_DNA-bd_sf"/>
</dbReference>
<evidence type="ECO:0000256" key="1">
    <source>
        <dbReference type="ARBA" id="ARBA00023015"/>
    </source>
</evidence>
<protein>
    <submittedName>
        <fullName evidence="5">DNA-binding MarR family transcriptional regulator</fullName>
    </submittedName>
</protein>
<dbReference type="PANTHER" id="PTHR42756">
    <property type="entry name" value="TRANSCRIPTIONAL REGULATOR, MARR"/>
    <property type="match status" value="1"/>
</dbReference>
<evidence type="ECO:0000313" key="5">
    <source>
        <dbReference type="EMBL" id="PFG29352.1"/>
    </source>
</evidence>
<organism evidence="5 6">
    <name type="scientific">Paramicrobacterium agarici</name>
    <dbReference type="NCBI Taxonomy" id="630514"/>
    <lineage>
        <taxon>Bacteria</taxon>
        <taxon>Bacillati</taxon>
        <taxon>Actinomycetota</taxon>
        <taxon>Actinomycetes</taxon>
        <taxon>Micrococcales</taxon>
        <taxon>Microbacteriaceae</taxon>
        <taxon>Paramicrobacterium</taxon>
    </lineage>
</organism>
<dbReference type="InterPro" id="IPR000835">
    <property type="entry name" value="HTH_MarR-typ"/>
</dbReference>
<dbReference type="PROSITE" id="PS01117">
    <property type="entry name" value="HTH_MARR_1"/>
    <property type="match status" value="1"/>
</dbReference>
<evidence type="ECO:0000259" key="4">
    <source>
        <dbReference type="PROSITE" id="PS50995"/>
    </source>
</evidence>
<dbReference type="Pfam" id="PF12802">
    <property type="entry name" value="MarR_2"/>
    <property type="match status" value="1"/>
</dbReference>
<dbReference type="GO" id="GO:0003677">
    <property type="term" value="F:DNA binding"/>
    <property type="evidence" value="ECO:0007669"/>
    <property type="project" value="UniProtKB-KW"/>
</dbReference>
<dbReference type="RefSeq" id="WP_098405943.1">
    <property type="nucleotide sequence ID" value="NZ_PDJE01000001.1"/>
</dbReference>
<comment type="caution">
    <text evidence="5">The sequence shown here is derived from an EMBL/GenBank/DDBJ whole genome shotgun (WGS) entry which is preliminary data.</text>
</comment>
<keyword evidence="3" id="KW-0804">Transcription</keyword>
<dbReference type="InterPro" id="IPR023187">
    <property type="entry name" value="Tscrpt_reg_MarR-type_CS"/>
</dbReference>
<dbReference type="InterPro" id="IPR036390">
    <property type="entry name" value="WH_DNA-bd_sf"/>
</dbReference>
<evidence type="ECO:0000313" key="6">
    <source>
        <dbReference type="Proteomes" id="UP000221369"/>
    </source>
</evidence>
<reference evidence="5 6" key="1">
    <citation type="submission" date="2017-10" db="EMBL/GenBank/DDBJ databases">
        <title>Sequencing the genomes of 1000 actinobacteria strains.</title>
        <authorList>
            <person name="Klenk H.-P."/>
        </authorList>
    </citation>
    <scope>NUCLEOTIDE SEQUENCE [LARGE SCALE GENOMIC DNA]</scope>
    <source>
        <strain evidence="5 6">DSM 21798</strain>
    </source>
</reference>
<dbReference type="PANTHER" id="PTHR42756:SF1">
    <property type="entry name" value="TRANSCRIPTIONAL REPRESSOR OF EMRAB OPERON"/>
    <property type="match status" value="1"/>
</dbReference>
<keyword evidence="1" id="KW-0805">Transcription regulation</keyword>
<dbReference type="AlphaFoldDB" id="A0A2A9DTR0"/>
<dbReference type="Gene3D" id="1.10.10.10">
    <property type="entry name" value="Winged helix-like DNA-binding domain superfamily/Winged helix DNA-binding domain"/>
    <property type="match status" value="1"/>
</dbReference>
<proteinExistence type="predicted"/>
<sequence>MADSVDRIIAQWNATEPELDVSAMGIIGRISRLERAHDAQMREVFDRHNLLRGEFDILATLVRADPRREGLTAGQLTAQTMVTSGAITNRLDRLVAKGYVTREVDPANRRSVRVELTAEGRDVVQSALLDHVANEERMLQSLNAEQRAELASLLSRLLSAHESE</sequence>
<keyword evidence="2 5" id="KW-0238">DNA-binding</keyword>
<dbReference type="SUPFAM" id="SSF46785">
    <property type="entry name" value="Winged helix' DNA-binding domain"/>
    <property type="match status" value="1"/>
</dbReference>
<evidence type="ECO:0000256" key="2">
    <source>
        <dbReference type="ARBA" id="ARBA00023125"/>
    </source>
</evidence>
<dbReference type="EMBL" id="PDJE01000001">
    <property type="protein sequence ID" value="PFG29352.1"/>
    <property type="molecule type" value="Genomic_DNA"/>
</dbReference>
<dbReference type="Proteomes" id="UP000221369">
    <property type="component" value="Unassembled WGS sequence"/>
</dbReference>
<dbReference type="PRINTS" id="PR00598">
    <property type="entry name" value="HTHMARR"/>
</dbReference>
<gene>
    <name evidence="5" type="ORF">ATJ78_0257</name>
</gene>
<feature type="domain" description="HTH marR-type" evidence="4">
    <location>
        <begin position="23"/>
        <end position="159"/>
    </location>
</feature>
<dbReference type="GO" id="GO:0003700">
    <property type="term" value="F:DNA-binding transcription factor activity"/>
    <property type="evidence" value="ECO:0007669"/>
    <property type="project" value="InterPro"/>
</dbReference>